<evidence type="ECO:0000313" key="1">
    <source>
        <dbReference type="EMBL" id="SBR34505.1"/>
    </source>
</evidence>
<sequence length="95" mass="10572">ICFNLQTFRTRDTLRPSSNVQCVVFSCDCLGCCCCSSEGCCSLELNTNTHLQLSNQDKYRSCSGSSWVRKLLGPAQNQLTAQKRSPVVPHLHTFV</sequence>
<feature type="non-terminal residue" evidence="1">
    <location>
        <position position="1"/>
    </location>
</feature>
<organism evidence="1">
    <name type="scientific">Nothobranchius kuhntae</name>
    <name type="common">Beira killifish</name>
    <dbReference type="NCBI Taxonomy" id="321403"/>
    <lineage>
        <taxon>Eukaryota</taxon>
        <taxon>Metazoa</taxon>
        <taxon>Chordata</taxon>
        <taxon>Craniata</taxon>
        <taxon>Vertebrata</taxon>
        <taxon>Euteleostomi</taxon>
        <taxon>Actinopterygii</taxon>
        <taxon>Neopterygii</taxon>
        <taxon>Teleostei</taxon>
        <taxon>Neoteleostei</taxon>
        <taxon>Acanthomorphata</taxon>
        <taxon>Ovalentaria</taxon>
        <taxon>Atherinomorphae</taxon>
        <taxon>Cyprinodontiformes</taxon>
        <taxon>Nothobranchiidae</taxon>
        <taxon>Nothobranchius</taxon>
    </lineage>
</organism>
<dbReference type="EMBL" id="HAEE01014455">
    <property type="protein sequence ID" value="SBR34505.1"/>
    <property type="molecule type" value="Transcribed_RNA"/>
</dbReference>
<dbReference type="AlphaFoldDB" id="A0A1A8KPX6"/>
<gene>
    <name evidence="1" type="primary">Nfu_g_1_020153</name>
</gene>
<feature type="non-terminal residue" evidence="1">
    <location>
        <position position="95"/>
    </location>
</feature>
<reference evidence="1" key="2">
    <citation type="submission" date="2016-06" db="EMBL/GenBank/DDBJ databases">
        <title>The genome of a short-lived fish provides insights into sex chromosome evolution and the genetic control of aging.</title>
        <authorList>
            <person name="Reichwald K."/>
            <person name="Felder M."/>
            <person name="Petzold A."/>
            <person name="Koch P."/>
            <person name="Groth M."/>
            <person name="Platzer M."/>
        </authorList>
    </citation>
    <scope>NUCLEOTIDE SEQUENCE</scope>
    <source>
        <tissue evidence="1">Brain</tissue>
    </source>
</reference>
<proteinExistence type="predicted"/>
<reference evidence="1" key="1">
    <citation type="submission" date="2016-05" db="EMBL/GenBank/DDBJ databases">
        <authorList>
            <person name="Lavstsen T."/>
            <person name="Jespersen J.S."/>
        </authorList>
    </citation>
    <scope>NUCLEOTIDE SEQUENCE</scope>
    <source>
        <tissue evidence="1">Brain</tissue>
    </source>
</reference>
<name>A0A1A8KPX6_NOTKU</name>
<protein>
    <submittedName>
        <fullName evidence="1">Uncharacterized protein</fullName>
    </submittedName>
</protein>
<accession>A0A1A8KPX6</accession>